<feature type="compositionally biased region" description="Basic and acidic residues" evidence="2">
    <location>
        <begin position="451"/>
        <end position="465"/>
    </location>
</feature>
<keyword evidence="1" id="KW-0863">Zinc-finger</keyword>
<feature type="region of interest" description="Disordered" evidence="2">
    <location>
        <begin position="300"/>
        <end position="402"/>
    </location>
</feature>
<dbReference type="PANTHER" id="PTHR15725">
    <property type="entry name" value="ZN-FINGER, C-X8-C-X5-C-X3-H TYPE-CONTAINING"/>
    <property type="match status" value="1"/>
</dbReference>
<reference evidence="5 6" key="1">
    <citation type="submission" date="2025-04" db="UniProtKB">
        <authorList>
            <consortium name="RefSeq"/>
        </authorList>
    </citation>
    <scope>IDENTIFICATION</scope>
</reference>
<feature type="compositionally biased region" description="Polar residues" evidence="2">
    <location>
        <begin position="755"/>
        <end position="777"/>
    </location>
</feature>
<feature type="compositionally biased region" description="Basic and acidic residues" evidence="2">
    <location>
        <begin position="342"/>
        <end position="360"/>
    </location>
</feature>
<feature type="region of interest" description="Disordered" evidence="2">
    <location>
        <begin position="855"/>
        <end position="878"/>
    </location>
</feature>
<feature type="compositionally biased region" description="Polar residues" evidence="2">
    <location>
        <begin position="425"/>
        <end position="449"/>
    </location>
</feature>
<feature type="compositionally biased region" description="Polar residues" evidence="2">
    <location>
        <begin position="558"/>
        <end position="588"/>
    </location>
</feature>
<feature type="domain" description="C3H1-type" evidence="3">
    <location>
        <begin position="7"/>
        <end position="29"/>
    </location>
</feature>
<name>A0A6J2VJP2_CHACN</name>
<dbReference type="GO" id="GO:0016973">
    <property type="term" value="P:poly(A)+ mRNA export from nucleus"/>
    <property type="evidence" value="ECO:0007669"/>
    <property type="project" value="TreeGrafter"/>
</dbReference>
<feature type="region of interest" description="Disordered" evidence="2">
    <location>
        <begin position="415"/>
        <end position="837"/>
    </location>
</feature>
<keyword evidence="4" id="KW-1185">Reference proteome</keyword>
<evidence type="ECO:0000313" key="6">
    <source>
        <dbReference type="RefSeq" id="XP_030632084.1"/>
    </source>
</evidence>
<evidence type="ECO:0000259" key="3">
    <source>
        <dbReference type="PROSITE" id="PS50103"/>
    </source>
</evidence>
<dbReference type="GeneID" id="115813680"/>
<dbReference type="CTD" id="9877"/>
<dbReference type="OrthoDB" id="5395350at2759"/>
<evidence type="ECO:0000313" key="5">
    <source>
        <dbReference type="RefSeq" id="XP_030632083.1"/>
    </source>
</evidence>
<dbReference type="GO" id="GO:0008270">
    <property type="term" value="F:zinc ion binding"/>
    <property type="evidence" value="ECO:0007669"/>
    <property type="project" value="UniProtKB-KW"/>
</dbReference>
<evidence type="ECO:0000256" key="2">
    <source>
        <dbReference type="SAM" id="MobiDB-lite"/>
    </source>
</evidence>
<dbReference type="FunFam" id="4.10.1000.10:FF:000026">
    <property type="entry name" value="Zinc finger CCCH domain-containing protein 11A"/>
    <property type="match status" value="1"/>
</dbReference>
<feature type="compositionally biased region" description="Basic and acidic residues" evidence="2">
    <location>
        <begin position="526"/>
        <end position="554"/>
    </location>
</feature>
<dbReference type="Pfam" id="PF15663">
    <property type="entry name" value="zf-CCCH_3"/>
    <property type="match status" value="1"/>
</dbReference>
<dbReference type="Gene3D" id="4.10.1000.10">
    <property type="entry name" value="Zinc finger, CCCH-type"/>
    <property type="match status" value="1"/>
</dbReference>
<evidence type="ECO:0000256" key="1">
    <source>
        <dbReference type="PROSITE-ProRule" id="PRU00723"/>
    </source>
</evidence>
<dbReference type="RefSeq" id="XP_030632084.1">
    <property type="nucleotide sequence ID" value="XM_030776224.1"/>
</dbReference>
<dbReference type="RefSeq" id="XP_030632083.1">
    <property type="nucleotide sequence ID" value="XM_030776223.1"/>
</dbReference>
<feature type="zinc finger region" description="C3H1-type" evidence="1">
    <location>
        <begin position="7"/>
        <end position="29"/>
    </location>
</feature>
<dbReference type="Proteomes" id="UP000504632">
    <property type="component" value="Chromosome 6"/>
</dbReference>
<feature type="region of interest" description="Disordered" evidence="2">
    <location>
        <begin position="102"/>
        <end position="185"/>
    </location>
</feature>
<dbReference type="PANTHER" id="PTHR15725:SF14">
    <property type="entry name" value="ZINC FINGER CCCH DOMAIN-CONTAINING PROTEIN 11A"/>
    <property type="match status" value="1"/>
</dbReference>
<sequence>MTNHGDDCYFFYYSTCTKGDSCPFRHCEAAMGSETVCNLWQENRCFRSGCRFRHMEIKKNRKEIACYWEKQPGGCQKPHCAFYHEKPRFFDGVFVPPSRVVKKEGEEEPPLEDSAAAVPAPNSNPSNPQLRGVIKAETQENVPSPTHPPVVINPVDDDEDDDDQFSEEGEENSPRKLAMGSSKDDSLDFGIKTLEEIRLRKALKASLKKAGHPSAQMSHGSDTLTLVTSHNNGASTEKENIRLFKKPVTVNAKNDSPILEEVGKRKLTDRLGKRIIKKDQPMDGELPLKRSLAERLGGIVDSTVEDTDQSPQKSLKPIRERLGLTAELNAPEAPSSSSEAKSSGEIRIKTLEEIRQEKAVKQNQAKQNQGTTARTIAAVDTKSTCPTKRSEKSTAGPHVKTFSEILHAKKKLEEEQKKLQECSPEVTNSSKNDCPSNAGASVKTATQTGDVRVKTLEEIRKEKAARLQAQAQEPSNAENSAPNDGAPKRRILRISKTSVAGNAKAQKKVEVSEKKAEPATEAASVNKKEETSGEVVKVKTFEEIMREKRLRQQQEEQVSSPAQSVKPSESAMKQTPALSGKEQSTTVQVAAPAVSQPNSELSPQPKRPRISLKPKATSLVPVVVPQQSLSQEQGKANSPNSSPKKPSTGSTLKLPVPLAEDAPSPVPISGHSQTEDTQEIHKKSPGQAMEPKVRPKLNVKPSVVKPAAQVKPGQKRKLSGNHRSAVVAVKPLNTASAAQEEQLQEPPCKTIEGLASSSSADTSQNPLFSPSANTESEPSVLPDEVRPLETNSLSQLRANTESVTVPQSPIMKTTIQSKGRRSSTLSARAPVVSSSSTVDDFEELMNEFTDDRLEDEMELDPGKGEDDLLLELSEMIDS</sequence>
<feature type="compositionally biased region" description="Low complexity" evidence="2">
    <location>
        <begin position="114"/>
        <end position="128"/>
    </location>
</feature>
<proteinExistence type="predicted"/>
<feature type="compositionally biased region" description="Polar residues" evidence="2">
    <location>
        <begin position="789"/>
        <end position="837"/>
    </location>
</feature>
<protein>
    <submittedName>
        <fullName evidence="5 6">Zinc finger CCCH domain-containing protein 11A</fullName>
    </submittedName>
</protein>
<organism evidence="4 5">
    <name type="scientific">Chanos chanos</name>
    <name type="common">Milkfish</name>
    <name type="synonym">Mugil chanos</name>
    <dbReference type="NCBI Taxonomy" id="29144"/>
    <lineage>
        <taxon>Eukaryota</taxon>
        <taxon>Metazoa</taxon>
        <taxon>Chordata</taxon>
        <taxon>Craniata</taxon>
        <taxon>Vertebrata</taxon>
        <taxon>Euteleostomi</taxon>
        <taxon>Actinopterygii</taxon>
        <taxon>Neopterygii</taxon>
        <taxon>Teleostei</taxon>
        <taxon>Ostariophysi</taxon>
        <taxon>Gonorynchiformes</taxon>
        <taxon>Chanidae</taxon>
        <taxon>Chanos</taxon>
    </lineage>
</organism>
<dbReference type="InterPro" id="IPR000571">
    <property type="entry name" value="Znf_CCCH"/>
</dbReference>
<accession>A0A6J2VJP2</accession>
<feature type="compositionally biased region" description="Acidic residues" evidence="2">
    <location>
        <begin position="155"/>
        <end position="171"/>
    </location>
</feature>
<dbReference type="PROSITE" id="PS50103">
    <property type="entry name" value="ZF_C3H1"/>
    <property type="match status" value="1"/>
</dbReference>
<keyword evidence="1" id="KW-0479">Metal-binding</keyword>
<feature type="compositionally biased region" description="Basic and acidic residues" evidence="2">
    <location>
        <begin position="507"/>
        <end position="518"/>
    </location>
</feature>
<dbReference type="InterPro" id="IPR041686">
    <property type="entry name" value="Znf-CCCH_3"/>
</dbReference>
<feature type="compositionally biased region" description="Low complexity" evidence="2">
    <location>
        <begin position="330"/>
        <end position="341"/>
    </location>
</feature>
<gene>
    <name evidence="5 6" type="primary">zc3h11a</name>
</gene>
<evidence type="ECO:0000313" key="4">
    <source>
        <dbReference type="Proteomes" id="UP000504632"/>
    </source>
</evidence>
<keyword evidence="1" id="KW-0862">Zinc</keyword>
<feature type="compositionally biased region" description="Polar residues" evidence="2">
    <location>
        <begin position="469"/>
        <end position="482"/>
    </location>
</feature>
<dbReference type="AlphaFoldDB" id="A0A6J2VJP2"/>
<feature type="compositionally biased region" description="Low complexity" evidence="2">
    <location>
        <begin position="618"/>
        <end position="647"/>
    </location>
</feature>
<dbReference type="SMART" id="SM00356">
    <property type="entry name" value="ZnF_C3H1"/>
    <property type="match status" value="3"/>
</dbReference>